<dbReference type="AlphaFoldDB" id="A0A450TFU1"/>
<evidence type="ECO:0000313" key="2">
    <source>
        <dbReference type="EMBL" id="VFJ70728.1"/>
    </source>
</evidence>
<protein>
    <submittedName>
        <fullName evidence="1">Uncharacterized protein</fullName>
    </submittedName>
</protein>
<dbReference type="EMBL" id="CAADEZ010000558">
    <property type="protein sequence ID" value="VFJ70728.1"/>
    <property type="molecule type" value="Genomic_DNA"/>
</dbReference>
<gene>
    <name evidence="2" type="ORF">BECKFM1743A_GA0114220_105584</name>
    <name evidence="3" type="ORF">BECKFM1743B_GA0114221_109463</name>
    <name evidence="1" type="ORF">BECKFM1743C_GA0114222_104112</name>
</gene>
<dbReference type="EMBL" id="CAADFA010000411">
    <property type="protein sequence ID" value="VFJ66077.1"/>
    <property type="molecule type" value="Genomic_DNA"/>
</dbReference>
<sequence>MVRFVTHDRRSEANLGTGRPPCNDLFDSERVISELLYKMSEP</sequence>
<accession>A0A450TFU1</accession>
<evidence type="ECO:0000313" key="1">
    <source>
        <dbReference type="EMBL" id="VFJ66077.1"/>
    </source>
</evidence>
<dbReference type="EMBL" id="CAADFL010000946">
    <property type="protein sequence ID" value="VFK23782.1"/>
    <property type="molecule type" value="Genomic_DNA"/>
</dbReference>
<proteinExistence type="predicted"/>
<organism evidence="1">
    <name type="scientific">Candidatus Kentrum sp. FM</name>
    <dbReference type="NCBI Taxonomy" id="2126340"/>
    <lineage>
        <taxon>Bacteria</taxon>
        <taxon>Pseudomonadati</taxon>
        <taxon>Pseudomonadota</taxon>
        <taxon>Gammaproteobacteria</taxon>
        <taxon>Candidatus Kentrum</taxon>
    </lineage>
</organism>
<name>A0A450TFU1_9GAMM</name>
<reference evidence="1" key="1">
    <citation type="submission" date="2019-02" db="EMBL/GenBank/DDBJ databases">
        <authorList>
            <person name="Gruber-Vodicka R. H."/>
            <person name="Seah K. B. B."/>
        </authorList>
    </citation>
    <scope>NUCLEOTIDE SEQUENCE</scope>
    <source>
        <strain evidence="2">BECK_BZ163</strain>
        <strain evidence="3">BECK_BZ164</strain>
        <strain evidence="1">BECK_BZ165</strain>
    </source>
</reference>
<evidence type="ECO:0000313" key="3">
    <source>
        <dbReference type="EMBL" id="VFK23782.1"/>
    </source>
</evidence>